<evidence type="ECO:0000256" key="1">
    <source>
        <dbReference type="SAM" id="Coils"/>
    </source>
</evidence>
<organism evidence="2 3">
    <name type="scientific">Bacteroides reticulotermitis JCM 10512</name>
    <dbReference type="NCBI Taxonomy" id="1445607"/>
    <lineage>
        <taxon>Bacteria</taxon>
        <taxon>Pseudomonadati</taxon>
        <taxon>Bacteroidota</taxon>
        <taxon>Bacteroidia</taxon>
        <taxon>Bacteroidales</taxon>
        <taxon>Bacteroidaceae</taxon>
        <taxon>Bacteroides</taxon>
    </lineage>
</organism>
<accession>W4UMW4</accession>
<dbReference type="STRING" id="1445607.JCM10512_691"/>
<sequence length="238" mass="27965">MTNSLGVDLLISLENLQIQATKTISYQSEYGVFRGVVDVKTYPTIKVYLPERSTPMVTIIPKDSIFWERYGSTEKEVLNRLISDTQIVKEASTFAGISPVKQLIPYWRTEDRFLYTGGSVNMRDAAIYVREDSWDNAYELWKKTYDESKGNKKKMRAALNIALYYEMKDNLPEAENWARKAQEYAQKIEKLDKVDERNFNFNKIPNFILITKYLVELTERNSQIQKLNMQMQRFNNDF</sequence>
<dbReference type="Proteomes" id="UP000019131">
    <property type="component" value="Unassembled WGS sequence"/>
</dbReference>
<keyword evidence="3" id="KW-1185">Reference proteome</keyword>
<evidence type="ECO:0000313" key="3">
    <source>
        <dbReference type="Proteomes" id="UP000019131"/>
    </source>
</evidence>
<dbReference type="EMBL" id="BAIV01000003">
    <property type="protein sequence ID" value="GAE82485.1"/>
    <property type="molecule type" value="Genomic_DNA"/>
</dbReference>
<reference evidence="2 3" key="1">
    <citation type="journal article" date="2014" name="Genome Announc.">
        <title>Draft Genome Sequence of Bacteroides reticulotermitis Strain JCM 10512T, Isolated from the Gut of a Termite.</title>
        <authorList>
            <person name="Yuki M."/>
            <person name="Oshima K."/>
            <person name="Suda W."/>
            <person name="Sakamoto M."/>
            <person name="Iida T."/>
            <person name="Hattori M."/>
            <person name="Ohkuma M."/>
        </authorList>
    </citation>
    <scope>NUCLEOTIDE SEQUENCE [LARGE SCALE GENOMIC DNA]</scope>
    <source>
        <strain evidence="2 3">JCM 10512</strain>
    </source>
</reference>
<comment type="caution">
    <text evidence="2">The sequence shown here is derived from an EMBL/GenBank/DDBJ whole genome shotgun (WGS) entry which is preliminary data.</text>
</comment>
<name>W4UMW4_9BACE</name>
<dbReference type="Pfam" id="PF19867">
    <property type="entry name" value="DUF6340"/>
    <property type="match status" value="1"/>
</dbReference>
<evidence type="ECO:0000313" key="2">
    <source>
        <dbReference type="EMBL" id="GAE82485.1"/>
    </source>
</evidence>
<keyword evidence="1" id="KW-0175">Coiled coil</keyword>
<gene>
    <name evidence="2" type="ORF">JCM10512_691</name>
</gene>
<feature type="coiled-coil region" evidence="1">
    <location>
        <begin position="174"/>
        <end position="237"/>
    </location>
</feature>
<protein>
    <submittedName>
        <fullName evidence="2">Uncharacterized protein</fullName>
    </submittedName>
</protein>
<dbReference type="AlphaFoldDB" id="W4UMW4"/>
<proteinExistence type="predicted"/>
<dbReference type="InterPro" id="IPR045921">
    <property type="entry name" value="DUF6340"/>
</dbReference>